<gene>
    <name evidence="2" type="ORF">TELCIR_12298</name>
</gene>
<evidence type="ECO:0000256" key="1">
    <source>
        <dbReference type="SAM" id="Phobius"/>
    </source>
</evidence>
<keyword evidence="1" id="KW-1133">Transmembrane helix</keyword>
<feature type="transmembrane region" description="Helical" evidence="1">
    <location>
        <begin position="55"/>
        <end position="79"/>
    </location>
</feature>
<name>A0A2G9U8G9_TELCI</name>
<organism evidence="2 3">
    <name type="scientific">Teladorsagia circumcincta</name>
    <name type="common">Brown stomach worm</name>
    <name type="synonym">Ostertagia circumcincta</name>
    <dbReference type="NCBI Taxonomy" id="45464"/>
    <lineage>
        <taxon>Eukaryota</taxon>
        <taxon>Metazoa</taxon>
        <taxon>Ecdysozoa</taxon>
        <taxon>Nematoda</taxon>
        <taxon>Chromadorea</taxon>
        <taxon>Rhabditida</taxon>
        <taxon>Rhabditina</taxon>
        <taxon>Rhabditomorpha</taxon>
        <taxon>Strongyloidea</taxon>
        <taxon>Trichostrongylidae</taxon>
        <taxon>Teladorsagia</taxon>
    </lineage>
</organism>
<protein>
    <submittedName>
        <fullName evidence="2">Uncharacterized protein</fullName>
    </submittedName>
</protein>
<dbReference type="Proteomes" id="UP000230423">
    <property type="component" value="Unassembled WGS sequence"/>
</dbReference>
<keyword evidence="1" id="KW-0812">Transmembrane</keyword>
<accession>A0A2G9U8G9</accession>
<dbReference type="AlphaFoldDB" id="A0A2G9U8G9"/>
<evidence type="ECO:0000313" key="2">
    <source>
        <dbReference type="EMBL" id="PIO66002.1"/>
    </source>
</evidence>
<sequence>MPRSTHICQRIMHDEHTKAIFWHARELGKRLQQLAKAQAQISLHRKVAVIVGKAVVIDVAVLALLIDLVLLVHLARLVAKSVARVP</sequence>
<keyword evidence="3" id="KW-1185">Reference proteome</keyword>
<keyword evidence="1" id="KW-0472">Membrane</keyword>
<dbReference type="EMBL" id="KZ348572">
    <property type="protein sequence ID" value="PIO66002.1"/>
    <property type="molecule type" value="Genomic_DNA"/>
</dbReference>
<evidence type="ECO:0000313" key="3">
    <source>
        <dbReference type="Proteomes" id="UP000230423"/>
    </source>
</evidence>
<proteinExistence type="predicted"/>
<reference evidence="2 3" key="1">
    <citation type="submission" date="2015-09" db="EMBL/GenBank/DDBJ databases">
        <title>Draft genome of the parasitic nematode Teladorsagia circumcincta isolate WARC Sus (inbred).</title>
        <authorList>
            <person name="Mitreva M."/>
        </authorList>
    </citation>
    <scope>NUCLEOTIDE SEQUENCE [LARGE SCALE GENOMIC DNA]</scope>
    <source>
        <strain evidence="2 3">S</strain>
    </source>
</reference>